<keyword evidence="4" id="KW-1185">Reference proteome</keyword>
<name>A0ABM9LBD7_9MYCO</name>
<accession>A0ABM9LBD7</accession>
<comment type="subcellular location">
    <subcellularLocation>
        <location evidence="1">Membrane</location>
    </subcellularLocation>
</comment>
<evidence type="ECO:0000313" key="3">
    <source>
        <dbReference type="EMBL" id="CAJ1496042.1"/>
    </source>
</evidence>
<evidence type="ECO:0000313" key="4">
    <source>
        <dbReference type="Proteomes" id="UP001190465"/>
    </source>
</evidence>
<proteinExistence type="predicted"/>
<evidence type="ECO:0000256" key="2">
    <source>
        <dbReference type="ARBA" id="ARBA00023136"/>
    </source>
</evidence>
<dbReference type="PANTHER" id="PTHR37042:SF4">
    <property type="entry name" value="OUTER MEMBRANE PROTEIN RV1973"/>
    <property type="match status" value="1"/>
</dbReference>
<dbReference type="EMBL" id="OY726397">
    <property type="protein sequence ID" value="CAJ1496042.1"/>
    <property type="molecule type" value="Genomic_DNA"/>
</dbReference>
<dbReference type="RefSeq" id="WP_308480891.1">
    <property type="nucleotide sequence ID" value="NZ_OY726397.1"/>
</dbReference>
<organism evidence="3 4">
    <name type="scientific">[Mycobacterium] burgundiense</name>
    <dbReference type="NCBI Taxonomy" id="3064286"/>
    <lineage>
        <taxon>Bacteria</taxon>
        <taxon>Bacillati</taxon>
        <taxon>Actinomycetota</taxon>
        <taxon>Actinomycetes</taxon>
        <taxon>Mycobacteriales</taxon>
        <taxon>Mycobacteriaceae</taxon>
        <taxon>Mycolicibacterium</taxon>
    </lineage>
</organism>
<keyword evidence="2" id="KW-0472">Membrane</keyword>
<gene>
    <name evidence="3" type="ORF">MU0053_000549</name>
</gene>
<dbReference type="Proteomes" id="UP001190465">
    <property type="component" value="Chromosome"/>
</dbReference>
<sequence>MAGQWTATLAVGVVLALVLTCLASWLGYQAHRGSQLAHNEADFVEVASQGALNLANIGSATVEDDVKRVVDASINPFLNDFQQRSASFIDFVVQANSSSEATIREVALESAESDWAQVMVALSVQVAAEGEPQDSAARHWRMRVTVQKDPGGSVKMSNVEFVP</sequence>
<evidence type="ECO:0000256" key="1">
    <source>
        <dbReference type="ARBA" id="ARBA00004370"/>
    </source>
</evidence>
<protein>
    <submittedName>
        <fullName evidence="3">Mammalian cell entry protein</fullName>
    </submittedName>
</protein>
<dbReference type="PANTHER" id="PTHR37042">
    <property type="entry name" value="OUTER MEMBRANE PROTEIN RV1973"/>
    <property type="match status" value="1"/>
</dbReference>
<reference evidence="3 4" key="1">
    <citation type="submission" date="2023-08" db="EMBL/GenBank/DDBJ databases">
        <authorList>
            <person name="Folkvardsen B D."/>
            <person name="Norman A."/>
        </authorList>
    </citation>
    <scope>NUCLEOTIDE SEQUENCE [LARGE SCALE GENOMIC DNA]</scope>
    <source>
        <strain evidence="3 4">Mu0053</strain>
    </source>
</reference>